<name>A0ABT3SUH2_9GAMM</name>
<evidence type="ECO:0000259" key="1">
    <source>
        <dbReference type="Pfam" id="PF12625"/>
    </source>
</evidence>
<organism evidence="2 3">
    <name type="scientific">Candidatus Seongchinamella marina</name>
    <dbReference type="NCBI Taxonomy" id="2518990"/>
    <lineage>
        <taxon>Bacteria</taxon>
        <taxon>Pseudomonadati</taxon>
        <taxon>Pseudomonadota</taxon>
        <taxon>Gammaproteobacteria</taxon>
        <taxon>Cellvibrionales</taxon>
        <taxon>Halieaceae</taxon>
        <taxon>Seongchinamella</taxon>
    </lineage>
</organism>
<protein>
    <recommendedName>
        <fullName evidence="1">HTH-type transcriptional regulator AraC-type N-terminal domain-containing protein</fullName>
    </recommendedName>
</protein>
<reference evidence="2" key="1">
    <citation type="submission" date="2019-02" db="EMBL/GenBank/DDBJ databases">
        <authorList>
            <person name="Li S.-H."/>
        </authorList>
    </citation>
    <scope>NUCLEOTIDE SEQUENCE</scope>
    <source>
        <strain evidence="2">IMCC8485</strain>
    </source>
</reference>
<keyword evidence="3" id="KW-1185">Reference proteome</keyword>
<dbReference type="Proteomes" id="UP001143307">
    <property type="component" value="Unassembled WGS sequence"/>
</dbReference>
<proteinExistence type="predicted"/>
<sequence>MLGYAMLTARTVGEAMLICQDYDPLIFGHFKHSVFNEGSLLGIAFQEQYDTPESLLQIFSDRALEGALTGLQTSCGFRFDICKIRLMHKDENDLKLYEEHFAFRLSSDTIKMKFFLIRVLLN</sequence>
<dbReference type="InterPro" id="IPR032687">
    <property type="entry name" value="AraC-type_N"/>
</dbReference>
<gene>
    <name evidence="2" type="ORF">EYC87_05000</name>
</gene>
<evidence type="ECO:0000313" key="2">
    <source>
        <dbReference type="EMBL" id="MCX2972944.1"/>
    </source>
</evidence>
<feature type="domain" description="HTH-type transcriptional regulator AraC-type N-terminal" evidence="1">
    <location>
        <begin position="1"/>
        <end position="104"/>
    </location>
</feature>
<accession>A0ABT3SUH2</accession>
<dbReference type="EMBL" id="SHNP01000002">
    <property type="protein sequence ID" value="MCX2972944.1"/>
    <property type="molecule type" value="Genomic_DNA"/>
</dbReference>
<dbReference type="Pfam" id="PF12625">
    <property type="entry name" value="Arabinose_bd"/>
    <property type="match status" value="1"/>
</dbReference>
<comment type="caution">
    <text evidence="2">The sequence shown here is derived from an EMBL/GenBank/DDBJ whole genome shotgun (WGS) entry which is preliminary data.</text>
</comment>
<evidence type="ECO:0000313" key="3">
    <source>
        <dbReference type="Proteomes" id="UP001143307"/>
    </source>
</evidence>